<keyword evidence="2" id="KW-1185">Reference proteome</keyword>
<organism evidence="1 2">
    <name type="scientific">Vaccinium darrowii</name>
    <dbReference type="NCBI Taxonomy" id="229202"/>
    <lineage>
        <taxon>Eukaryota</taxon>
        <taxon>Viridiplantae</taxon>
        <taxon>Streptophyta</taxon>
        <taxon>Embryophyta</taxon>
        <taxon>Tracheophyta</taxon>
        <taxon>Spermatophyta</taxon>
        <taxon>Magnoliopsida</taxon>
        <taxon>eudicotyledons</taxon>
        <taxon>Gunneridae</taxon>
        <taxon>Pentapetalae</taxon>
        <taxon>asterids</taxon>
        <taxon>Ericales</taxon>
        <taxon>Ericaceae</taxon>
        <taxon>Vaccinioideae</taxon>
        <taxon>Vaccinieae</taxon>
        <taxon>Vaccinium</taxon>
    </lineage>
</organism>
<protein>
    <submittedName>
        <fullName evidence="1">Uncharacterized protein</fullName>
    </submittedName>
</protein>
<reference evidence="1 2" key="1">
    <citation type="journal article" date="2021" name="Hortic Res">
        <title>High-quality reference genome and annotation aids understanding of berry development for evergreen blueberry (Vaccinium darrowii).</title>
        <authorList>
            <person name="Yu J."/>
            <person name="Hulse-Kemp A.M."/>
            <person name="Babiker E."/>
            <person name="Staton M."/>
        </authorList>
    </citation>
    <scope>NUCLEOTIDE SEQUENCE [LARGE SCALE GENOMIC DNA]</scope>
    <source>
        <strain evidence="2">cv. NJ 8807/NJ 8810</strain>
        <tissue evidence="1">Young leaf</tissue>
    </source>
</reference>
<dbReference type="EMBL" id="CM037159">
    <property type="protein sequence ID" value="KAH7866108.1"/>
    <property type="molecule type" value="Genomic_DNA"/>
</dbReference>
<name>A0ACB7ZK51_9ERIC</name>
<accession>A0ACB7ZK51</accession>
<evidence type="ECO:0000313" key="2">
    <source>
        <dbReference type="Proteomes" id="UP000828048"/>
    </source>
</evidence>
<comment type="caution">
    <text evidence="1">The sequence shown here is derived from an EMBL/GenBank/DDBJ whole genome shotgun (WGS) entry which is preliminary data.</text>
</comment>
<dbReference type="Proteomes" id="UP000828048">
    <property type="component" value="Chromosome 9"/>
</dbReference>
<sequence length="1108" mass="119704">MENPETLDEDAVICRPSEAQNPFDKSQEQTVDLTCKNYGGFDSNSSGMGVYNVELNRFMDNKKGAEVVDFTTIDNRRKGVKDGSKVHEDEDVVVEKTAIEDSGNGISLFVEVFGPANGLVEVDKPVVLGEHVSRGINSTHIYERNGALLSDDGENPRNEVSNLHCPIIGVSQNGTIDWEAKGENEAQEECKLSIGDLVWVKTKTQSWWPGLIVDPIHAPNDATKSDQRASLLVKYFGNGSCVWCSPLQLKPFVKNFEQMSAQGYSVAFNGAVKKAANEFGSRVKSQMTCSCVLKEENQILFNTLTDGNGGGKDVEMGSKMCRSDENSFNLFEPENFLAFVKSLALDVSMPGMLEFEATRNRLYAFYRALGHHQLPMHQLRGTTDGKDNAAEDLAKLCGVEVNMGPEKCRRHSSGDRNKNSEVRNGSAEVADIDNCQLASPAATEYKVSSTANGGGSGGKSGKAYESRERRRSKYLSPPYTDLSFGQKDTPGSEENGAEGGKVVDIIDGQPVGSPSLVNSSGKKLQKKKKSMKAISGHNASGVPSGLNVSSTSMLSELRFAALDCLHSDKSRHFDHVESFFSGFRRWVFLDKSIAEIESNFIQTVHGVEVPMATARGMVVDSTKSEERKAFAGSTDLDTPTRSEALPNVTSKRRRRKKAMVTIDPSTIPNPGFSDVNGNPTNGPFMINFQKTGSLTQEGMSVLKKRRKKASVLPDLNGNCRTPSSLAEGSKASNLISFVDKPEPNMIKKMDGTASVKATSIAGLVDANGNNAKVGSFLKDMQVMGPCSTQDIAELRKEEGLKGGSGLLSSSSRSEVSANQMETIGNYADQNSSFEKDIMDLLSPVGKPAPKKRKRKEKAPVDQIPDLNGKADPISPGNNLPAGESKPPRKRRRRNKPIAGFVPEININYNKVQTHGEASGSALLLRFAQGFPVPSKEALIATFCGFGRIKESETQELNGSIGAQVVFENSSDAGNAFKSLAKSSPFGPALINYWLHHLPAASRVSATSKTLEEFKMPATKPYGLKPNAGKAPDLGFMMPARKPCGLKPNAGEAPDLAVIRKNLEIMTSMLEKAGNDLSPETRAKLETEVKGLLKKVSTMAGSSASAATS</sequence>
<evidence type="ECO:0000313" key="1">
    <source>
        <dbReference type="EMBL" id="KAH7866108.1"/>
    </source>
</evidence>
<gene>
    <name evidence="1" type="ORF">Vadar_015653</name>
</gene>
<proteinExistence type="predicted"/>